<dbReference type="AlphaFoldDB" id="A0A1G7UUW7"/>
<sequence>MNEEIEFIKDSAKESMQEAIKHLKKQLVNIRAGKANPSMLSSVMVEYYGTMTPLNQVSNVNTPDARTLTIQPFEKALIKEIERGIMNANLGFNPMNNGDSVIINVPPLTEERRIQLAKQAKAEAEEAKIGVRNDRRTAMNEIKKADLPEDVQKDTEEDIQKLTDAYIEEIDKIYAAKEKEIMTV</sequence>
<keyword evidence="9" id="KW-1185">Reference proteome</keyword>
<dbReference type="STRING" id="470826.SAMN04488027_102293"/>
<gene>
    <name evidence="6" type="primary">frr</name>
    <name evidence="8" type="ORF">SAMN04488027_102293</name>
</gene>
<evidence type="ECO:0000256" key="1">
    <source>
        <dbReference type="ARBA" id="ARBA00004496"/>
    </source>
</evidence>
<feature type="domain" description="Ribosome recycling factor" evidence="7">
    <location>
        <begin position="23"/>
        <end position="182"/>
    </location>
</feature>
<organism evidence="8 9">
    <name type="scientific">Psychroflexus sediminis</name>
    <dbReference type="NCBI Taxonomy" id="470826"/>
    <lineage>
        <taxon>Bacteria</taxon>
        <taxon>Pseudomonadati</taxon>
        <taxon>Bacteroidota</taxon>
        <taxon>Flavobacteriia</taxon>
        <taxon>Flavobacteriales</taxon>
        <taxon>Flavobacteriaceae</taxon>
        <taxon>Psychroflexus</taxon>
    </lineage>
</organism>
<dbReference type="HAMAP" id="MF_00040">
    <property type="entry name" value="RRF"/>
    <property type="match status" value="1"/>
</dbReference>
<evidence type="ECO:0000259" key="7">
    <source>
        <dbReference type="Pfam" id="PF01765"/>
    </source>
</evidence>
<dbReference type="RefSeq" id="WP_093365432.1">
    <property type="nucleotide sequence ID" value="NZ_FNCW01000002.1"/>
</dbReference>
<evidence type="ECO:0000313" key="9">
    <source>
        <dbReference type="Proteomes" id="UP000199296"/>
    </source>
</evidence>
<keyword evidence="4 6" id="KW-0648">Protein biosynthesis</keyword>
<dbReference type="GO" id="GO:0006415">
    <property type="term" value="P:translational termination"/>
    <property type="evidence" value="ECO:0007669"/>
    <property type="project" value="UniProtKB-UniRule"/>
</dbReference>
<name>A0A1G7UUW7_9FLAO</name>
<evidence type="ECO:0000256" key="4">
    <source>
        <dbReference type="ARBA" id="ARBA00022917"/>
    </source>
</evidence>
<dbReference type="PANTHER" id="PTHR20982">
    <property type="entry name" value="RIBOSOME RECYCLING FACTOR"/>
    <property type="match status" value="1"/>
</dbReference>
<keyword evidence="3 6" id="KW-0963">Cytoplasm</keyword>
<dbReference type="InterPro" id="IPR023584">
    <property type="entry name" value="Ribosome_recyc_fac_dom"/>
</dbReference>
<evidence type="ECO:0000256" key="5">
    <source>
        <dbReference type="ARBA" id="ARBA00025050"/>
    </source>
</evidence>
<proteinExistence type="inferred from homology"/>
<dbReference type="GO" id="GO:0005737">
    <property type="term" value="C:cytoplasm"/>
    <property type="evidence" value="ECO:0007669"/>
    <property type="project" value="UniProtKB-SubCell"/>
</dbReference>
<dbReference type="InterPro" id="IPR036191">
    <property type="entry name" value="RRF_sf"/>
</dbReference>
<dbReference type="Gene3D" id="1.10.132.20">
    <property type="entry name" value="Ribosome-recycling factor"/>
    <property type="match status" value="1"/>
</dbReference>
<protein>
    <recommendedName>
        <fullName evidence="6">Ribosome-recycling factor</fullName>
        <shortName evidence="6">RRF</shortName>
    </recommendedName>
    <alternativeName>
        <fullName evidence="6">Ribosome-releasing factor</fullName>
    </alternativeName>
</protein>
<comment type="subcellular location">
    <subcellularLocation>
        <location evidence="1 6">Cytoplasm</location>
    </subcellularLocation>
</comment>
<dbReference type="OrthoDB" id="9804006at2"/>
<comment type="function">
    <text evidence="5 6">Responsible for the release of ribosomes from messenger RNA at the termination of protein biosynthesis. May increase the efficiency of translation by recycling ribosomes from one round of translation to another.</text>
</comment>
<dbReference type="SUPFAM" id="SSF55194">
    <property type="entry name" value="Ribosome recycling factor, RRF"/>
    <property type="match status" value="1"/>
</dbReference>
<dbReference type="EMBL" id="FNCW01000002">
    <property type="protein sequence ID" value="SDG51081.1"/>
    <property type="molecule type" value="Genomic_DNA"/>
</dbReference>
<dbReference type="FunFam" id="3.30.1360.40:FF:000001">
    <property type="entry name" value="Ribosome-recycling factor"/>
    <property type="match status" value="1"/>
</dbReference>
<accession>A0A1G7UUW7</accession>
<dbReference type="Gene3D" id="3.30.1360.40">
    <property type="match status" value="1"/>
</dbReference>
<dbReference type="CDD" id="cd00520">
    <property type="entry name" value="RRF"/>
    <property type="match status" value="1"/>
</dbReference>
<dbReference type="FunFam" id="1.10.132.20:FF:000001">
    <property type="entry name" value="Ribosome-recycling factor"/>
    <property type="match status" value="1"/>
</dbReference>
<evidence type="ECO:0000256" key="3">
    <source>
        <dbReference type="ARBA" id="ARBA00022490"/>
    </source>
</evidence>
<dbReference type="PANTHER" id="PTHR20982:SF3">
    <property type="entry name" value="MITOCHONDRIAL RIBOSOME RECYCLING FACTOR PSEUDO 1"/>
    <property type="match status" value="1"/>
</dbReference>
<dbReference type="Pfam" id="PF01765">
    <property type="entry name" value="RRF"/>
    <property type="match status" value="1"/>
</dbReference>
<evidence type="ECO:0000256" key="2">
    <source>
        <dbReference type="ARBA" id="ARBA00005912"/>
    </source>
</evidence>
<evidence type="ECO:0000256" key="6">
    <source>
        <dbReference type="HAMAP-Rule" id="MF_00040"/>
    </source>
</evidence>
<evidence type="ECO:0000313" key="8">
    <source>
        <dbReference type="EMBL" id="SDG51081.1"/>
    </source>
</evidence>
<dbReference type="GO" id="GO:0043023">
    <property type="term" value="F:ribosomal large subunit binding"/>
    <property type="evidence" value="ECO:0007669"/>
    <property type="project" value="TreeGrafter"/>
</dbReference>
<dbReference type="Proteomes" id="UP000199296">
    <property type="component" value="Unassembled WGS sequence"/>
</dbReference>
<reference evidence="8 9" key="1">
    <citation type="submission" date="2016-10" db="EMBL/GenBank/DDBJ databases">
        <authorList>
            <person name="de Groot N.N."/>
        </authorList>
    </citation>
    <scope>NUCLEOTIDE SEQUENCE [LARGE SCALE GENOMIC DNA]</scope>
    <source>
        <strain evidence="8 9">DSM 19803</strain>
    </source>
</reference>
<dbReference type="NCBIfam" id="TIGR00496">
    <property type="entry name" value="frr"/>
    <property type="match status" value="1"/>
</dbReference>
<comment type="similarity">
    <text evidence="2 6">Belongs to the RRF family.</text>
</comment>
<dbReference type="InterPro" id="IPR002661">
    <property type="entry name" value="Ribosome_recyc_fac"/>
</dbReference>